<dbReference type="InterPro" id="IPR001296">
    <property type="entry name" value="Glyco_trans_1"/>
</dbReference>
<dbReference type="CDD" id="cd03801">
    <property type="entry name" value="GT4_PimA-like"/>
    <property type="match status" value="1"/>
</dbReference>
<dbReference type="Proteomes" id="UP000191153">
    <property type="component" value="Unassembled WGS sequence"/>
</dbReference>
<dbReference type="RefSeq" id="WP_078693564.1">
    <property type="nucleotide sequence ID" value="NZ_FUWX01000007.1"/>
</dbReference>
<keyword evidence="4" id="KW-1185">Reference proteome</keyword>
<name>A0A1T4M1Y3_9FUSO</name>
<keyword evidence="3" id="KW-0808">Transferase</keyword>
<accession>A0A1T4M1Y3</accession>
<reference evidence="3 4" key="1">
    <citation type="submission" date="2017-02" db="EMBL/GenBank/DDBJ databases">
        <authorList>
            <person name="Peterson S.W."/>
        </authorList>
    </citation>
    <scope>NUCLEOTIDE SEQUENCE [LARGE SCALE GENOMIC DNA]</scope>
    <source>
        <strain evidence="3 4">ATCC 700028</strain>
    </source>
</reference>
<dbReference type="PANTHER" id="PTHR12526">
    <property type="entry name" value="GLYCOSYLTRANSFERASE"/>
    <property type="match status" value="1"/>
</dbReference>
<dbReference type="SUPFAM" id="SSF53756">
    <property type="entry name" value="UDP-Glycosyltransferase/glycogen phosphorylase"/>
    <property type="match status" value="1"/>
</dbReference>
<dbReference type="AlphaFoldDB" id="A0A1T4M1Y3"/>
<proteinExistence type="predicted"/>
<dbReference type="Pfam" id="PF13439">
    <property type="entry name" value="Glyco_transf_4"/>
    <property type="match status" value="1"/>
</dbReference>
<dbReference type="GO" id="GO:0016757">
    <property type="term" value="F:glycosyltransferase activity"/>
    <property type="evidence" value="ECO:0007669"/>
    <property type="project" value="InterPro"/>
</dbReference>
<dbReference type="EMBL" id="FUWX01000007">
    <property type="protein sequence ID" value="SJZ60778.1"/>
    <property type="molecule type" value="Genomic_DNA"/>
</dbReference>
<dbReference type="Pfam" id="PF00534">
    <property type="entry name" value="Glycos_transf_1"/>
    <property type="match status" value="1"/>
</dbReference>
<dbReference type="InterPro" id="IPR028098">
    <property type="entry name" value="Glyco_trans_4-like_N"/>
</dbReference>
<protein>
    <submittedName>
        <fullName evidence="3">Glycosyltransferase involved in cell wall bisynthesis</fullName>
    </submittedName>
</protein>
<evidence type="ECO:0000259" key="2">
    <source>
        <dbReference type="Pfam" id="PF13439"/>
    </source>
</evidence>
<evidence type="ECO:0000313" key="4">
    <source>
        <dbReference type="Proteomes" id="UP000191153"/>
    </source>
</evidence>
<dbReference type="STRING" id="180163.SAMN02745174_01052"/>
<dbReference type="Gene3D" id="3.40.50.2000">
    <property type="entry name" value="Glycogen Phosphorylase B"/>
    <property type="match status" value="2"/>
</dbReference>
<dbReference type="OrthoDB" id="9787617at2"/>
<feature type="domain" description="Glycosyl transferase family 1" evidence="1">
    <location>
        <begin position="183"/>
        <end position="329"/>
    </location>
</feature>
<organism evidence="3 4">
    <name type="scientific">Cetobacterium ceti</name>
    <dbReference type="NCBI Taxonomy" id="180163"/>
    <lineage>
        <taxon>Bacteria</taxon>
        <taxon>Fusobacteriati</taxon>
        <taxon>Fusobacteriota</taxon>
        <taxon>Fusobacteriia</taxon>
        <taxon>Fusobacteriales</taxon>
        <taxon>Fusobacteriaceae</taxon>
        <taxon>Cetobacterium</taxon>
    </lineage>
</organism>
<feature type="domain" description="Glycosyltransferase subfamily 4-like N-terminal" evidence="2">
    <location>
        <begin position="13"/>
        <end position="175"/>
    </location>
</feature>
<gene>
    <name evidence="3" type="ORF">SAMN02745174_01052</name>
</gene>
<sequence>MKILHVITSLELGGAEKLLVDLLPEQKKLGHQVDLLVLDLSGEVFLRKLKNQDIKVIGTSFSNRRSFRNIFYINRIIKNGDYDVVHAHLTHGQYWTSLSRYLDFGTSRRYVTTEHSTSNRRRGSKLLKLIDKIIYGNYDRIASISSPVELALLKWLGKQAKGRSQVIENGIDLKRYPREQRENSLKRLLMLARFHPSKDHGTLIRAMDKMRDYTLTLAGDGETMEYFKTMVKDLDLENNVTFLGFTRDVEKLLENHDIAIQSSFYEGFGLGALEAMASGLPVVGSNIPGLRDVVNEGGLLFTPESSEDLIEQIRKLENTELYREMSKRALENSERFSIENTAKKYIDFYNR</sequence>
<dbReference type="PANTHER" id="PTHR12526:SF627">
    <property type="entry name" value="D-RHAMNOSYLTRANSFERASE WBPZ"/>
    <property type="match status" value="1"/>
</dbReference>
<evidence type="ECO:0000313" key="3">
    <source>
        <dbReference type="EMBL" id="SJZ60778.1"/>
    </source>
</evidence>
<evidence type="ECO:0000259" key="1">
    <source>
        <dbReference type="Pfam" id="PF00534"/>
    </source>
</evidence>